<dbReference type="AlphaFoldDB" id="A0A4P6JYY4"/>
<dbReference type="InterPro" id="IPR000847">
    <property type="entry name" value="LysR_HTH_N"/>
</dbReference>
<dbReference type="GO" id="GO:0032993">
    <property type="term" value="C:protein-DNA complex"/>
    <property type="evidence" value="ECO:0007669"/>
    <property type="project" value="TreeGrafter"/>
</dbReference>
<dbReference type="FunFam" id="1.10.10.10:FF:000001">
    <property type="entry name" value="LysR family transcriptional regulator"/>
    <property type="match status" value="1"/>
</dbReference>
<dbReference type="Pfam" id="PF00126">
    <property type="entry name" value="HTH_1"/>
    <property type="match status" value="1"/>
</dbReference>
<dbReference type="RefSeq" id="WP_129892029.1">
    <property type="nucleotide sequence ID" value="NZ_CP035758.1"/>
</dbReference>
<dbReference type="PANTHER" id="PTHR30346">
    <property type="entry name" value="TRANSCRIPTIONAL DUAL REGULATOR HCAR-RELATED"/>
    <property type="match status" value="1"/>
</dbReference>
<keyword evidence="2" id="KW-0805">Transcription regulation</keyword>
<evidence type="ECO:0000256" key="3">
    <source>
        <dbReference type="ARBA" id="ARBA00023125"/>
    </source>
</evidence>
<proteinExistence type="inferred from homology"/>
<dbReference type="CDD" id="cd08414">
    <property type="entry name" value="PBP2_LTTR_aromatics_like"/>
    <property type="match status" value="1"/>
</dbReference>
<dbReference type="Pfam" id="PF03466">
    <property type="entry name" value="LysR_substrate"/>
    <property type="match status" value="1"/>
</dbReference>
<name>A0A4P6JYY4_KTERU</name>
<evidence type="ECO:0000256" key="1">
    <source>
        <dbReference type="ARBA" id="ARBA00009437"/>
    </source>
</evidence>
<evidence type="ECO:0000256" key="2">
    <source>
        <dbReference type="ARBA" id="ARBA00023015"/>
    </source>
</evidence>
<evidence type="ECO:0000256" key="4">
    <source>
        <dbReference type="ARBA" id="ARBA00023163"/>
    </source>
</evidence>
<keyword evidence="3" id="KW-0238">DNA-binding</keyword>
<dbReference type="PRINTS" id="PR00039">
    <property type="entry name" value="HTHLYSR"/>
</dbReference>
<dbReference type="SUPFAM" id="SSF53850">
    <property type="entry name" value="Periplasmic binding protein-like II"/>
    <property type="match status" value="1"/>
</dbReference>
<dbReference type="Proteomes" id="UP000290365">
    <property type="component" value="Chromosome"/>
</dbReference>
<dbReference type="EMBL" id="CP035758">
    <property type="protein sequence ID" value="QBD80967.1"/>
    <property type="molecule type" value="Genomic_DNA"/>
</dbReference>
<dbReference type="KEGG" id="kbs:EPA93_35365"/>
<reference evidence="6 7" key="1">
    <citation type="submission" date="2019-01" db="EMBL/GenBank/DDBJ databases">
        <title>Ktedonosporobacter rubrisoli SCAWS-G2.</title>
        <authorList>
            <person name="Huang Y."/>
            <person name="Yan B."/>
        </authorList>
    </citation>
    <scope>NUCLEOTIDE SEQUENCE [LARGE SCALE GENOMIC DNA]</scope>
    <source>
        <strain evidence="6 7">SCAWS-G2</strain>
    </source>
</reference>
<protein>
    <submittedName>
        <fullName evidence="6">LysR family transcriptional regulator</fullName>
    </submittedName>
</protein>
<comment type="similarity">
    <text evidence="1">Belongs to the LysR transcriptional regulatory family.</text>
</comment>
<keyword evidence="7" id="KW-1185">Reference proteome</keyword>
<evidence type="ECO:0000313" key="7">
    <source>
        <dbReference type="Proteomes" id="UP000290365"/>
    </source>
</evidence>
<dbReference type="SUPFAM" id="SSF46785">
    <property type="entry name" value="Winged helix' DNA-binding domain"/>
    <property type="match status" value="1"/>
</dbReference>
<dbReference type="OrthoDB" id="108771at2"/>
<evidence type="ECO:0000313" key="6">
    <source>
        <dbReference type="EMBL" id="QBD80967.1"/>
    </source>
</evidence>
<dbReference type="PROSITE" id="PS50931">
    <property type="entry name" value="HTH_LYSR"/>
    <property type="match status" value="1"/>
</dbReference>
<dbReference type="InterPro" id="IPR036388">
    <property type="entry name" value="WH-like_DNA-bd_sf"/>
</dbReference>
<feature type="domain" description="HTH lysR-type" evidence="5">
    <location>
        <begin position="6"/>
        <end position="63"/>
    </location>
</feature>
<accession>A0A4P6JYY4</accession>
<dbReference type="InterPro" id="IPR036390">
    <property type="entry name" value="WH_DNA-bd_sf"/>
</dbReference>
<dbReference type="GO" id="GO:0003700">
    <property type="term" value="F:DNA-binding transcription factor activity"/>
    <property type="evidence" value="ECO:0007669"/>
    <property type="project" value="InterPro"/>
</dbReference>
<sequence>MHNERVELRHLRSFIAVAQELHFSRAAKKLHIAQPALSQQILQLEQILGARLFERTHHMVRLTNVGQLFLKDALQILEQVDLSLLRVQQAQNGQRGRLDIGFVNAEIATANIIPEVLTIYCQRFPAVEVQLKEMYLQEQLQALKKQQIQVGFAAAFQDLPGELDAEVLQHVPYVAAFSSRHRFARQQSISLSALIEEPFFFCPRQSDSGVLYERIAQICGVNPRVIQEVSNIHIMLGLIAANLGVSLVAASATTLPFPGVMYRPLSDINHNIAFRTVLLWQRDDLSPLLREFLIVAREVFAQRKKTLPSFEVWETSAGDIRKEGGFSQSL</sequence>
<dbReference type="GO" id="GO:0003677">
    <property type="term" value="F:DNA binding"/>
    <property type="evidence" value="ECO:0007669"/>
    <property type="project" value="UniProtKB-KW"/>
</dbReference>
<dbReference type="Gene3D" id="3.40.190.10">
    <property type="entry name" value="Periplasmic binding protein-like II"/>
    <property type="match status" value="2"/>
</dbReference>
<keyword evidence="4" id="KW-0804">Transcription</keyword>
<dbReference type="PANTHER" id="PTHR30346:SF0">
    <property type="entry name" value="HCA OPERON TRANSCRIPTIONAL ACTIVATOR HCAR"/>
    <property type="match status" value="1"/>
</dbReference>
<organism evidence="6 7">
    <name type="scientific">Ktedonosporobacter rubrisoli</name>
    <dbReference type="NCBI Taxonomy" id="2509675"/>
    <lineage>
        <taxon>Bacteria</taxon>
        <taxon>Bacillati</taxon>
        <taxon>Chloroflexota</taxon>
        <taxon>Ktedonobacteria</taxon>
        <taxon>Ktedonobacterales</taxon>
        <taxon>Ktedonosporobacteraceae</taxon>
        <taxon>Ktedonosporobacter</taxon>
    </lineage>
</organism>
<dbReference type="InterPro" id="IPR005119">
    <property type="entry name" value="LysR_subst-bd"/>
</dbReference>
<dbReference type="Gene3D" id="1.10.10.10">
    <property type="entry name" value="Winged helix-like DNA-binding domain superfamily/Winged helix DNA-binding domain"/>
    <property type="match status" value="1"/>
</dbReference>
<evidence type="ECO:0000259" key="5">
    <source>
        <dbReference type="PROSITE" id="PS50931"/>
    </source>
</evidence>
<gene>
    <name evidence="6" type="ORF">EPA93_35365</name>
</gene>